<proteinExistence type="predicted"/>
<name>A0A5N6ITQ7_9EURO</name>
<dbReference type="Proteomes" id="UP000326289">
    <property type="component" value="Unassembled WGS sequence"/>
</dbReference>
<dbReference type="EMBL" id="ML732842">
    <property type="protein sequence ID" value="KAB8269715.1"/>
    <property type="molecule type" value="Genomic_DNA"/>
</dbReference>
<sequence length="76" mass="9118">MNFSQESFSLSLSLFFFNIFLFIDYILTHLGYPPCGVTGWEPQDCERFESKYFRVPPAHHCHHHHHPRHMMLLVGW</sequence>
<evidence type="ECO:0000256" key="1">
    <source>
        <dbReference type="SAM" id="Phobius"/>
    </source>
</evidence>
<keyword evidence="1" id="KW-0812">Transmembrane</keyword>
<gene>
    <name evidence="2" type="ORF">BDV30DRAFT_216439</name>
</gene>
<keyword evidence="1" id="KW-1133">Transmembrane helix</keyword>
<organism evidence="2 3">
    <name type="scientific">Aspergillus minisclerotigenes</name>
    <dbReference type="NCBI Taxonomy" id="656917"/>
    <lineage>
        <taxon>Eukaryota</taxon>
        <taxon>Fungi</taxon>
        <taxon>Dikarya</taxon>
        <taxon>Ascomycota</taxon>
        <taxon>Pezizomycotina</taxon>
        <taxon>Eurotiomycetes</taxon>
        <taxon>Eurotiomycetidae</taxon>
        <taxon>Eurotiales</taxon>
        <taxon>Aspergillaceae</taxon>
        <taxon>Aspergillus</taxon>
        <taxon>Aspergillus subgen. Circumdati</taxon>
    </lineage>
</organism>
<evidence type="ECO:0000313" key="3">
    <source>
        <dbReference type="Proteomes" id="UP000326289"/>
    </source>
</evidence>
<evidence type="ECO:0000313" key="2">
    <source>
        <dbReference type="EMBL" id="KAB8269715.1"/>
    </source>
</evidence>
<feature type="transmembrane region" description="Helical" evidence="1">
    <location>
        <begin position="12"/>
        <end position="32"/>
    </location>
</feature>
<reference evidence="2 3" key="1">
    <citation type="submission" date="2019-04" db="EMBL/GenBank/DDBJ databases">
        <title>Fungal friends and foes A comparative genomics study of 23 Aspergillus species from section Flavi.</title>
        <authorList>
            <consortium name="DOE Joint Genome Institute"/>
            <person name="Kjaerbolling I."/>
            <person name="Vesth T.C."/>
            <person name="Frisvad J.C."/>
            <person name="Nybo J.L."/>
            <person name="Theobald S."/>
            <person name="Kildgaard S."/>
            <person name="Petersen T.I."/>
            <person name="Kuo A."/>
            <person name="Sato A."/>
            <person name="Lyhne E.K."/>
            <person name="Kogle M.E."/>
            <person name="Wiebenga A."/>
            <person name="Kun R.S."/>
            <person name="Lubbers R.J."/>
            <person name="Makela M.R."/>
            <person name="Barry K."/>
            <person name="Chovatia M."/>
            <person name="Clum A."/>
            <person name="Daum C."/>
            <person name="Haridas S."/>
            <person name="He G."/>
            <person name="LaButti K."/>
            <person name="Lipzen A."/>
            <person name="Mondo S."/>
            <person name="Pangilinan J."/>
            <person name="Riley R."/>
            <person name="Salamov A."/>
            <person name="Simmons B.A."/>
            <person name="Magnuson J.K."/>
            <person name="Henrissat B."/>
            <person name="Mortensen U.H."/>
            <person name="Larsen T.O."/>
            <person name="De vries R.P."/>
            <person name="Grigoriev I.V."/>
            <person name="Machida M."/>
            <person name="Baker S.E."/>
            <person name="Andersen M.R."/>
        </authorList>
    </citation>
    <scope>NUCLEOTIDE SEQUENCE [LARGE SCALE GENOMIC DNA]</scope>
    <source>
        <strain evidence="2 3">CBS 117635</strain>
    </source>
</reference>
<dbReference type="AlphaFoldDB" id="A0A5N6ITQ7"/>
<keyword evidence="1" id="KW-0472">Membrane</keyword>
<keyword evidence="3" id="KW-1185">Reference proteome</keyword>
<protein>
    <submittedName>
        <fullName evidence="2">Uncharacterized protein</fullName>
    </submittedName>
</protein>
<accession>A0A5N6ITQ7</accession>